<dbReference type="InterPro" id="IPR033752">
    <property type="entry name" value="MetA_family"/>
</dbReference>
<keyword evidence="3 4" id="KW-0012">Acyltransferase</keyword>
<comment type="pathway">
    <text evidence="4">Amino-acid biosynthesis; L-methionine biosynthesis via de novo pathway; O-acetyl-L-homoserine from L-homoserine: step 1/1.</text>
</comment>
<feature type="binding site" evidence="4">
    <location>
        <position position="158"/>
    </location>
    <ligand>
        <name>substrate</name>
    </ligand>
</feature>
<evidence type="ECO:0000313" key="5">
    <source>
        <dbReference type="EMBL" id="QTL36673.1"/>
    </source>
</evidence>
<feature type="active site" description="Acyl-thioester intermediate" evidence="4">
    <location>
        <position position="108"/>
    </location>
</feature>
<name>A0ABX7V6Y8_9GAMM</name>
<comment type="catalytic activity">
    <reaction evidence="4">
        <text>L-homoserine + acetyl-CoA = O-acetyl-L-homoserine + CoA</text>
        <dbReference type="Rhea" id="RHEA:13701"/>
        <dbReference type="ChEBI" id="CHEBI:57287"/>
        <dbReference type="ChEBI" id="CHEBI:57288"/>
        <dbReference type="ChEBI" id="CHEBI:57476"/>
        <dbReference type="ChEBI" id="CHEBI:57716"/>
        <dbReference type="EC" id="2.3.1.31"/>
    </reaction>
</comment>
<dbReference type="Pfam" id="PF04204">
    <property type="entry name" value="HTS"/>
    <property type="match status" value="1"/>
</dbReference>
<dbReference type="Proteomes" id="UP000665025">
    <property type="component" value="Chromosome 1"/>
</dbReference>
<feature type="binding site" evidence="4">
    <location>
        <position position="218"/>
    </location>
    <ligand>
        <name>substrate</name>
    </ligand>
</feature>
<feature type="active site" description="Proton acceptor" evidence="4">
    <location>
        <position position="204"/>
    </location>
</feature>
<keyword evidence="4" id="KW-0486">Methionine biosynthesis</keyword>
<reference evidence="5 6" key="1">
    <citation type="submission" date="2021-03" db="EMBL/GenBank/DDBJ databases">
        <title>Complete Genome of Pseudoalteromonas viridis Strain BBR56, a new biocontrol bacterial candidate.</title>
        <authorList>
            <person name="Handayani D.P."/>
            <person name="Isnansetyo A."/>
            <person name="Istiqomah I."/>
            <person name="Jumina J."/>
        </authorList>
    </citation>
    <scope>NUCLEOTIDE SEQUENCE [LARGE SCALE GENOMIC DNA]</scope>
    <source>
        <strain evidence="5 6">BBR56</strain>
    </source>
</reference>
<gene>
    <name evidence="4" type="primary">metAA</name>
    <name evidence="5" type="ORF">J5X90_06475</name>
</gene>
<comment type="subcellular location">
    <subcellularLocation>
        <location evidence="4">Cytoplasm</location>
    </subcellularLocation>
</comment>
<evidence type="ECO:0000256" key="3">
    <source>
        <dbReference type="ARBA" id="ARBA00023315"/>
    </source>
</evidence>
<feature type="active site" evidence="4">
    <location>
        <position position="206"/>
    </location>
</feature>
<organism evidence="5 6">
    <name type="scientific">Pseudoalteromonas viridis</name>
    <dbReference type="NCBI Taxonomy" id="339617"/>
    <lineage>
        <taxon>Bacteria</taxon>
        <taxon>Pseudomonadati</taxon>
        <taxon>Pseudomonadota</taxon>
        <taxon>Gammaproteobacteria</taxon>
        <taxon>Alteromonadales</taxon>
        <taxon>Pseudoalteromonadaceae</taxon>
        <taxon>Pseudoalteromonas</taxon>
    </lineage>
</organism>
<dbReference type="Gene3D" id="3.40.50.880">
    <property type="match status" value="1"/>
</dbReference>
<dbReference type="GO" id="GO:0008899">
    <property type="term" value="F:homoserine O-succinyltransferase activity"/>
    <property type="evidence" value="ECO:0007669"/>
    <property type="project" value="UniProtKB-EC"/>
</dbReference>
<evidence type="ECO:0000256" key="4">
    <source>
        <dbReference type="HAMAP-Rule" id="MF_00295"/>
    </source>
</evidence>
<sequence length="267" mass="30695">MSKVVRIGVINLMPEAEKYPPVLQQVFPDYVELIWIRLKGHPYRSSDQDYLNRTHLYFEPAMLANLDGIIVTGAPLDDKPFEVCHYWDELRTIVEASAAQVGSVMGICWGAMAVGKILYDLDTAILGQKLYGIYGMRSLVPNHPLHKTCDELIFYPQSRFAAIDMVQLRALEQQGHITLLDHHPKVGASLICSNDQRVVLQQGHPEYPTERLRQEYMRHREKQGGDYPQPFNYDLIEPLNCWQLNGKAFFTAWAGICKKNKESREYE</sequence>
<evidence type="ECO:0000256" key="2">
    <source>
        <dbReference type="ARBA" id="ARBA00022679"/>
    </source>
</evidence>
<evidence type="ECO:0000313" key="6">
    <source>
        <dbReference type="Proteomes" id="UP000665025"/>
    </source>
</evidence>
<dbReference type="HAMAP" id="MF_00295">
    <property type="entry name" value="MetA_acyltransf"/>
    <property type="match status" value="1"/>
</dbReference>
<feature type="site" description="Important for acyl-CoA specificity" evidence="4">
    <location>
        <position position="77"/>
    </location>
</feature>
<keyword evidence="1 4" id="KW-0028">Amino-acid biosynthesis</keyword>
<dbReference type="SUPFAM" id="SSF52317">
    <property type="entry name" value="Class I glutamine amidotransferase-like"/>
    <property type="match status" value="1"/>
</dbReference>
<keyword evidence="4" id="KW-0963">Cytoplasm</keyword>
<dbReference type="PIRSF" id="PIRSF000450">
    <property type="entry name" value="H_ser_succinyltr"/>
    <property type="match status" value="1"/>
</dbReference>
<dbReference type="EC" id="2.3.1.31" evidence="4"/>
<keyword evidence="2 4" id="KW-0808">Transferase</keyword>
<feature type="binding site" evidence="4">
    <location>
        <position position="129"/>
    </location>
    <ligand>
        <name>substrate</name>
    </ligand>
</feature>
<comment type="similarity">
    <text evidence="4">Belongs to the MetA family.</text>
</comment>
<dbReference type="PANTHER" id="PTHR20919">
    <property type="entry name" value="HOMOSERINE O-SUCCINYLTRANSFERASE"/>
    <property type="match status" value="1"/>
</dbReference>
<comment type="function">
    <text evidence="4">Transfers an acetyl group from acetyl-CoA to L-homoserine, forming acetyl-L-homoserine.</text>
</comment>
<dbReference type="PANTHER" id="PTHR20919:SF0">
    <property type="entry name" value="HOMOSERINE O-SUCCINYLTRANSFERASE"/>
    <property type="match status" value="1"/>
</dbReference>
<dbReference type="InterPro" id="IPR029062">
    <property type="entry name" value="Class_I_gatase-like"/>
</dbReference>
<comment type="caution">
    <text evidence="4">Lacks conserved residue(s) required for the propagation of feature annotation.</text>
</comment>
<evidence type="ECO:0000256" key="1">
    <source>
        <dbReference type="ARBA" id="ARBA00022605"/>
    </source>
</evidence>
<feature type="site" description="Important for substrate specificity" evidence="4">
    <location>
        <position position="158"/>
    </location>
</feature>
<accession>A0ABX7V6Y8</accession>
<protein>
    <recommendedName>
        <fullName evidence="4">Homoserine O-acetyltransferase</fullName>
        <shortName evidence="4">HAT</shortName>
        <ecNumber evidence="4">2.3.1.31</ecNumber>
    </recommendedName>
    <alternativeName>
        <fullName evidence="4">Homoserine transacetylase</fullName>
        <shortName evidence="4">HTA</shortName>
    </alternativeName>
</protein>
<dbReference type="RefSeq" id="WP_209053158.1">
    <property type="nucleotide sequence ID" value="NZ_CP072425.1"/>
</dbReference>
<keyword evidence="6" id="KW-1185">Reference proteome</keyword>
<dbReference type="EMBL" id="CP072425">
    <property type="protein sequence ID" value="QTL36673.1"/>
    <property type="molecule type" value="Genomic_DNA"/>
</dbReference>
<proteinExistence type="inferred from homology"/>